<dbReference type="InterPro" id="IPR003497">
    <property type="entry name" value="BRO_N_domain"/>
</dbReference>
<organism evidence="2 3">
    <name type="scientific">Lysinibacillus piscis</name>
    <dbReference type="NCBI Taxonomy" id="2518931"/>
    <lineage>
        <taxon>Bacteria</taxon>
        <taxon>Bacillati</taxon>
        <taxon>Bacillota</taxon>
        <taxon>Bacilli</taxon>
        <taxon>Bacillales</taxon>
        <taxon>Bacillaceae</taxon>
        <taxon>Lysinibacillus</taxon>
    </lineage>
</organism>
<dbReference type="PANTHER" id="PTHR36180:SF2">
    <property type="entry name" value="BRO FAMILY PROTEIN"/>
    <property type="match status" value="1"/>
</dbReference>
<dbReference type="RefSeq" id="WP_264988414.1">
    <property type="nucleotide sequence ID" value="NZ_BRZA01000002.1"/>
</dbReference>
<dbReference type="EMBL" id="BRZA01000002">
    <property type="protein sequence ID" value="GLC88653.1"/>
    <property type="molecule type" value="Genomic_DNA"/>
</dbReference>
<feature type="domain" description="Bro-N" evidence="1">
    <location>
        <begin position="2"/>
        <end position="103"/>
    </location>
</feature>
<name>A0ABQ5NKK5_9BACI</name>
<protein>
    <recommendedName>
        <fullName evidence="1">Bro-N domain-containing protein</fullName>
    </recommendedName>
</protein>
<dbReference type="PROSITE" id="PS51750">
    <property type="entry name" value="BRO_N"/>
    <property type="match status" value="1"/>
</dbReference>
<dbReference type="SMART" id="SM01040">
    <property type="entry name" value="Bro-N"/>
    <property type="match status" value="1"/>
</dbReference>
<evidence type="ECO:0000259" key="1">
    <source>
        <dbReference type="PROSITE" id="PS51750"/>
    </source>
</evidence>
<comment type="caution">
    <text evidence="2">The sequence shown here is derived from an EMBL/GenBank/DDBJ whole genome shotgun (WGS) entry which is preliminary data.</text>
</comment>
<accession>A0ABQ5NKK5</accession>
<keyword evidence="3" id="KW-1185">Reference proteome</keyword>
<sequence>MNMKIENWNGFEIRFVEKEPNEWWAVLDDLAKALDLGQTAPIKRRLPKEVISNHMVDFGNGSRKMLIVNELGIYETVFESRKKEAKEFKRWVFEVVKTLRQSSGLEGFQIFRMLDKEHQKEMMSKLNQSLQDPKPVNFIKANTIANKAVSSRYGHPKMLKKNQMTPDMLVEREPILADAVDLMIANEKFQLGLSVSEIVYGKYVH</sequence>
<proteinExistence type="predicted"/>
<dbReference type="Proteomes" id="UP001065593">
    <property type="component" value="Unassembled WGS sequence"/>
</dbReference>
<evidence type="ECO:0000313" key="2">
    <source>
        <dbReference type="EMBL" id="GLC88653.1"/>
    </source>
</evidence>
<evidence type="ECO:0000313" key="3">
    <source>
        <dbReference type="Proteomes" id="UP001065593"/>
    </source>
</evidence>
<gene>
    <name evidence="2" type="ORF">LYSBPC_17800</name>
</gene>
<dbReference type="PANTHER" id="PTHR36180">
    <property type="entry name" value="DNA-BINDING PROTEIN-RELATED-RELATED"/>
    <property type="match status" value="1"/>
</dbReference>
<dbReference type="Pfam" id="PF02498">
    <property type="entry name" value="Bro-N"/>
    <property type="match status" value="1"/>
</dbReference>
<reference evidence="2" key="1">
    <citation type="submission" date="2022-08" db="EMBL/GenBank/DDBJ databases">
        <title>Draft genome sequence of Lysinibacillus sp. strain KH24.</title>
        <authorList>
            <person name="Kanbe H."/>
            <person name="Itoh H."/>
        </authorList>
    </citation>
    <scope>NUCLEOTIDE SEQUENCE</scope>
    <source>
        <strain evidence="2">KH24</strain>
    </source>
</reference>